<dbReference type="SMART" id="SM00044">
    <property type="entry name" value="CYCc"/>
    <property type="match status" value="1"/>
</dbReference>
<dbReference type="SUPFAM" id="SSF55073">
    <property type="entry name" value="Nucleotide cyclase"/>
    <property type="match status" value="1"/>
</dbReference>
<dbReference type="Gene3D" id="3.40.50.300">
    <property type="entry name" value="P-loop containing nucleotide triphosphate hydrolases"/>
    <property type="match status" value="1"/>
</dbReference>
<dbReference type="Pfam" id="PF00211">
    <property type="entry name" value="Guanylate_cyc"/>
    <property type="match status" value="1"/>
</dbReference>
<keyword evidence="2" id="KW-0067">ATP-binding</keyword>
<dbReference type="CDD" id="cd07302">
    <property type="entry name" value="CHD"/>
    <property type="match status" value="1"/>
</dbReference>
<dbReference type="Gene3D" id="1.25.40.10">
    <property type="entry name" value="Tetratricopeptide repeat domain"/>
    <property type="match status" value="1"/>
</dbReference>
<dbReference type="EMBL" id="CP150951">
    <property type="protein sequence ID" value="WZC50090.1"/>
    <property type="molecule type" value="Genomic_DNA"/>
</dbReference>
<evidence type="ECO:0000313" key="5">
    <source>
        <dbReference type="Proteomes" id="UP001440612"/>
    </source>
</evidence>
<accession>A0ABZ2V6I5</accession>
<protein>
    <submittedName>
        <fullName evidence="4">AAA family ATPase</fullName>
    </submittedName>
</protein>
<dbReference type="SUPFAM" id="SSF52540">
    <property type="entry name" value="P-loop containing nucleoside triphosphate hydrolases"/>
    <property type="match status" value="1"/>
</dbReference>
<dbReference type="PANTHER" id="PTHR16305:SF28">
    <property type="entry name" value="GUANYLATE CYCLASE DOMAIN-CONTAINING PROTEIN"/>
    <property type="match status" value="1"/>
</dbReference>
<dbReference type="InterPro" id="IPR029787">
    <property type="entry name" value="Nucleotide_cyclase"/>
</dbReference>
<dbReference type="RefSeq" id="WP_341368200.1">
    <property type="nucleotide sequence ID" value="NZ_CP150951.2"/>
</dbReference>
<dbReference type="Proteomes" id="UP001440612">
    <property type="component" value="Chromosome"/>
</dbReference>
<evidence type="ECO:0000259" key="3">
    <source>
        <dbReference type="PROSITE" id="PS50125"/>
    </source>
</evidence>
<keyword evidence="5" id="KW-1185">Reference proteome</keyword>
<dbReference type="SUPFAM" id="SSF48452">
    <property type="entry name" value="TPR-like"/>
    <property type="match status" value="1"/>
</dbReference>
<dbReference type="PROSITE" id="PS50125">
    <property type="entry name" value="GUANYLATE_CYCLASE_2"/>
    <property type="match status" value="1"/>
</dbReference>
<feature type="domain" description="Guanylate cyclase" evidence="3">
    <location>
        <begin position="26"/>
        <end position="150"/>
    </location>
</feature>
<sequence>MSDRAKTPIPRKRNMHIEARERKICTIAFIDIVQSTALIEDLEPEDALDRLGPAVELMMDTCEEFGASVQYVGDGALAVFGFPVADENHCIRAVEAGLAVIDRVSKMKTKRVDIRVGLHSGPVLFGNLSHANFDELTLSGPVVHLANKIQSAARINTVAVSQAVVESVGEMFHSCPIGETIVSGVNQPLPLYEITNRDQAMSRWRMRAGQGLSPFMGREKDLKMLNEAWACAKGGTGSAIMVVGEAGIGKSRLVHEFTGAKDNTNTRVLEINANALDKQVAYAPLTRAISQSLDLSLSDRIKDFTNRVSVYLDTDSPFYRKHVGALQSVLHSACDDQAWVSLAQKVRQEAIVEALLAIIFGMAEQKPLVVVFEDMHWADQYTMALCLELIRVVSDHQLMVIMTSRTMNVVPPDLDRIVQNLILGPLDDPSSRNLVRTLLNQESDSADLSAFVEEICGRTPLFIEEIIRNLKAVGIPDTGSVGQGFKVPDSVQPLIAQRIDGLSSADRQTLQIAAVMGTEFSVDLLKRLLLQEGLEDMRSLASLAQLGILENVDAPVARFHHALIQQVAYSTLPKRRQRHLHSLFADIIQSLNSVTNLSTMRSLAFHAEKSQRWRDASKTYIVCGYLALERAAFDDGINHFQRSIFCADQIDTDPHELAKLNMQARQGLRFVYGPKARVSRILEITGEVESLALEIGDDASALGAGIDRVIMKTIMSDVAAIIPVGHEKLEAAVESGAPGFIAKAAFALAQAYWFTGDFEKSAQISDTYQGFYVPETDRLTTGTNGTVSVLGTGTHANALSLMGDFEEAALVCDRMETLLRETEKPYDIAFHAISLGILALHKGDYKSSCDRLTFALETSETAKIDVLRAFLSAPLARSYAGLGQMDAARKSLVMGKEVAEPAGMTVFLAHLLAAELEISEHLGPSGQNQKISERLVDLCQKNGYRGLLVVQSRHLVDRI</sequence>
<dbReference type="InterPro" id="IPR027417">
    <property type="entry name" value="P-loop_NTPase"/>
</dbReference>
<dbReference type="Pfam" id="PF13191">
    <property type="entry name" value="AAA_16"/>
    <property type="match status" value="1"/>
</dbReference>
<dbReference type="InterPro" id="IPR011990">
    <property type="entry name" value="TPR-like_helical_dom_sf"/>
</dbReference>
<evidence type="ECO:0000256" key="2">
    <source>
        <dbReference type="ARBA" id="ARBA00022840"/>
    </source>
</evidence>
<proteinExistence type="predicted"/>
<dbReference type="InterPro" id="IPR001054">
    <property type="entry name" value="A/G_cyclase"/>
</dbReference>
<organism evidence="4 5">
    <name type="scientific">Yoonia phaeophyticola</name>
    <dbReference type="NCBI Taxonomy" id="3137369"/>
    <lineage>
        <taxon>Bacteria</taxon>
        <taxon>Pseudomonadati</taxon>
        <taxon>Pseudomonadota</taxon>
        <taxon>Alphaproteobacteria</taxon>
        <taxon>Rhodobacterales</taxon>
        <taxon>Paracoccaceae</taxon>
        <taxon>Yoonia</taxon>
    </lineage>
</organism>
<keyword evidence="1" id="KW-0547">Nucleotide-binding</keyword>
<dbReference type="PANTHER" id="PTHR16305">
    <property type="entry name" value="TESTICULAR SOLUBLE ADENYLYL CYCLASE"/>
    <property type="match status" value="1"/>
</dbReference>
<gene>
    <name evidence="4" type="ORF">AABB29_05445</name>
</gene>
<name>A0ABZ2V6I5_9RHOB</name>
<evidence type="ECO:0000313" key="4">
    <source>
        <dbReference type="EMBL" id="WZC50090.1"/>
    </source>
</evidence>
<dbReference type="Gene3D" id="3.30.70.1230">
    <property type="entry name" value="Nucleotide cyclase"/>
    <property type="match status" value="1"/>
</dbReference>
<evidence type="ECO:0000256" key="1">
    <source>
        <dbReference type="ARBA" id="ARBA00022741"/>
    </source>
</evidence>
<reference evidence="5" key="1">
    <citation type="submission" date="2024-04" db="EMBL/GenBank/DDBJ databases">
        <title>Phylogenomic analyses of a clade within the roseobacter group suggest taxonomic reassignments of species of the genera Aestuariivita, Citreicella, Loktanella, Nautella, Pelagibaca, Ruegeria, Thalassobius, Thiobacimonas and Tropicibacter, and the proposal o.</title>
        <authorList>
            <person name="Jeon C.O."/>
        </authorList>
    </citation>
    <scope>NUCLEOTIDE SEQUENCE [LARGE SCALE GENOMIC DNA]</scope>
    <source>
        <strain evidence="5">BS5-3</strain>
    </source>
</reference>
<dbReference type="InterPro" id="IPR041664">
    <property type="entry name" value="AAA_16"/>
</dbReference>